<evidence type="ECO:0000256" key="3">
    <source>
        <dbReference type="ARBA" id="ARBA00022630"/>
    </source>
</evidence>
<dbReference type="GO" id="GO:0046872">
    <property type="term" value="F:metal ion binding"/>
    <property type="evidence" value="ECO:0007669"/>
    <property type="project" value="UniProtKB-UniRule"/>
</dbReference>
<dbReference type="Gene3D" id="3.10.520.10">
    <property type="entry name" value="ApbE-like domains"/>
    <property type="match status" value="1"/>
</dbReference>
<gene>
    <name evidence="12" type="ORF">K8U80_10280</name>
</gene>
<evidence type="ECO:0000256" key="2">
    <source>
        <dbReference type="ARBA" id="ARBA00016337"/>
    </source>
</evidence>
<evidence type="ECO:0000256" key="6">
    <source>
        <dbReference type="ARBA" id="ARBA00022827"/>
    </source>
</evidence>
<dbReference type="InterPro" id="IPR003374">
    <property type="entry name" value="ApbE-like_sf"/>
</dbReference>
<comment type="cofactor">
    <cofactor evidence="11">
        <name>Mg(2+)</name>
        <dbReference type="ChEBI" id="CHEBI:18420"/>
    </cofactor>
    <cofactor evidence="11">
        <name>Mn(2+)</name>
        <dbReference type="ChEBI" id="CHEBI:29035"/>
    </cofactor>
    <text evidence="11">Magnesium. Can also use manganese.</text>
</comment>
<protein>
    <recommendedName>
        <fullName evidence="2 10">FAD:protein FMN transferase</fullName>
        <ecNumber evidence="1 10">2.7.1.180</ecNumber>
    </recommendedName>
    <alternativeName>
        <fullName evidence="8 10">Flavin transferase</fullName>
    </alternativeName>
</protein>
<dbReference type="PANTHER" id="PTHR30040">
    <property type="entry name" value="THIAMINE BIOSYNTHESIS LIPOPROTEIN APBE"/>
    <property type="match status" value="1"/>
</dbReference>
<reference evidence="12" key="1">
    <citation type="journal article" date="2021" name="PeerJ">
        <title>Extensive microbial diversity within the chicken gut microbiome revealed by metagenomics and culture.</title>
        <authorList>
            <person name="Gilroy R."/>
            <person name="Ravi A."/>
            <person name="Getino M."/>
            <person name="Pursley I."/>
            <person name="Horton D.L."/>
            <person name="Alikhan N.F."/>
            <person name="Baker D."/>
            <person name="Gharbi K."/>
            <person name="Hall N."/>
            <person name="Watson M."/>
            <person name="Adriaenssens E.M."/>
            <person name="Foster-Nyarko E."/>
            <person name="Jarju S."/>
            <person name="Secka A."/>
            <person name="Antonio M."/>
            <person name="Oren A."/>
            <person name="Chaudhuri R.R."/>
            <person name="La Ragione R."/>
            <person name="Hildebrand F."/>
            <person name="Pallen M.J."/>
        </authorList>
    </citation>
    <scope>NUCLEOTIDE SEQUENCE</scope>
    <source>
        <strain evidence="12">ChiGjej2B2-7701</strain>
    </source>
</reference>
<comment type="catalytic activity">
    <reaction evidence="9 10">
        <text>L-threonyl-[protein] + FAD = FMN-L-threonyl-[protein] + AMP + H(+)</text>
        <dbReference type="Rhea" id="RHEA:36847"/>
        <dbReference type="Rhea" id="RHEA-COMP:11060"/>
        <dbReference type="Rhea" id="RHEA-COMP:11061"/>
        <dbReference type="ChEBI" id="CHEBI:15378"/>
        <dbReference type="ChEBI" id="CHEBI:30013"/>
        <dbReference type="ChEBI" id="CHEBI:57692"/>
        <dbReference type="ChEBI" id="CHEBI:74257"/>
        <dbReference type="ChEBI" id="CHEBI:456215"/>
        <dbReference type="EC" id="2.7.1.180"/>
    </reaction>
</comment>
<evidence type="ECO:0000256" key="8">
    <source>
        <dbReference type="ARBA" id="ARBA00031306"/>
    </source>
</evidence>
<dbReference type="Pfam" id="PF02424">
    <property type="entry name" value="ApbE"/>
    <property type="match status" value="1"/>
</dbReference>
<keyword evidence="7 10" id="KW-0460">Magnesium</keyword>
<dbReference type="PIRSF" id="PIRSF006268">
    <property type="entry name" value="ApbE"/>
    <property type="match status" value="1"/>
</dbReference>
<dbReference type="SUPFAM" id="SSF143631">
    <property type="entry name" value="ApbE-like"/>
    <property type="match status" value="1"/>
</dbReference>
<comment type="similarity">
    <text evidence="10">Belongs to the ApbE family.</text>
</comment>
<proteinExistence type="inferred from homology"/>
<comment type="caution">
    <text evidence="12">The sequence shown here is derived from an EMBL/GenBank/DDBJ whole genome shotgun (WGS) entry which is preliminary data.</text>
</comment>
<evidence type="ECO:0000256" key="9">
    <source>
        <dbReference type="ARBA" id="ARBA00048540"/>
    </source>
</evidence>
<dbReference type="InterPro" id="IPR024932">
    <property type="entry name" value="ApbE"/>
</dbReference>
<accession>A0A921ITG9</accession>
<keyword evidence="6 10" id="KW-0274">FAD</keyword>
<evidence type="ECO:0000256" key="10">
    <source>
        <dbReference type="PIRNR" id="PIRNR006268"/>
    </source>
</evidence>
<dbReference type="EMBL" id="DYVF01000060">
    <property type="protein sequence ID" value="HJG31763.1"/>
    <property type="molecule type" value="Genomic_DNA"/>
</dbReference>
<reference evidence="12" key="2">
    <citation type="submission" date="2021-09" db="EMBL/GenBank/DDBJ databases">
        <authorList>
            <person name="Gilroy R."/>
        </authorList>
    </citation>
    <scope>NUCLEOTIDE SEQUENCE</scope>
    <source>
        <strain evidence="12">ChiGjej2B2-7701</strain>
    </source>
</reference>
<dbReference type="Proteomes" id="UP000746751">
    <property type="component" value="Unassembled WGS sequence"/>
</dbReference>
<keyword evidence="3 10" id="KW-0285">Flavoprotein</keyword>
<evidence type="ECO:0000256" key="5">
    <source>
        <dbReference type="ARBA" id="ARBA00022723"/>
    </source>
</evidence>
<dbReference type="PANTHER" id="PTHR30040:SF2">
    <property type="entry name" value="FAD:PROTEIN FMN TRANSFERASE"/>
    <property type="match status" value="1"/>
</dbReference>
<evidence type="ECO:0000313" key="13">
    <source>
        <dbReference type="Proteomes" id="UP000746751"/>
    </source>
</evidence>
<evidence type="ECO:0000256" key="7">
    <source>
        <dbReference type="ARBA" id="ARBA00022842"/>
    </source>
</evidence>
<keyword evidence="5 10" id="KW-0479">Metal-binding</keyword>
<keyword evidence="4 10" id="KW-0808">Transferase</keyword>
<evidence type="ECO:0000256" key="1">
    <source>
        <dbReference type="ARBA" id="ARBA00011955"/>
    </source>
</evidence>
<feature type="binding site" evidence="11">
    <location>
        <position position="304"/>
    </location>
    <ligand>
        <name>Mg(2+)</name>
        <dbReference type="ChEBI" id="CHEBI:18420"/>
    </ligand>
</feature>
<evidence type="ECO:0000256" key="4">
    <source>
        <dbReference type="ARBA" id="ARBA00022679"/>
    </source>
</evidence>
<evidence type="ECO:0000256" key="11">
    <source>
        <dbReference type="PIRSR" id="PIRSR006268-2"/>
    </source>
</evidence>
<name>A0A921ITG9_9ACTN</name>
<dbReference type="AlphaFoldDB" id="A0A921ITG9"/>
<evidence type="ECO:0000313" key="12">
    <source>
        <dbReference type="EMBL" id="HJG31763.1"/>
    </source>
</evidence>
<feature type="binding site" evidence="11">
    <location>
        <position position="178"/>
    </location>
    <ligand>
        <name>Mg(2+)</name>
        <dbReference type="ChEBI" id="CHEBI:18420"/>
    </ligand>
</feature>
<feature type="binding site" evidence="11">
    <location>
        <position position="300"/>
    </location>
    <ligand>
        <name>Mg(2+)</name>
        <dbReference type="ChEBI" id="CHEBI:18420"/>
    </ligand>
</feature>
<dbReference type="EC" id="2.7.1.180" evidence="1 10"/>
<dbReference type="GO" id="GO:0016740">
    <property type="term" value="F:transferase activity"/>
    <property type="evidence" value="ECO:0007669"/>
    <property type="project" value="UniProtKB-UniRule"/>
</dbReference>
<sequence length="353" mass="37585">MQQTYRYGDPHTAFPEAGVDGSRVIALFIFNTDVHMHAYPADGPDGRGARTAAQLDEALIACRDRCLFFERTLSRTRADSDIARAHAAAPDPVEVEPETAELVELARGYCARSGGTFDITMGTVTSLWDFHAGVVPGSLALSRALPHVGMGHIHAGETDGGAPTLSIDDPKTVLDLGGIAKGYIADDLARIMGEHGVGRFVLNLGGNVLVRGGRPADPRHGHARAGAPWRVGIVNPRDPEHSRAIVDVVDGSVVTSGLHERCFTRGGVTYHHILDPATGMPAKTDVVSATIVARRSLDCDGYSTAVLMLGVERGLELVEATPDVEAVLIDGSDEVFWTSGIEDSLSLVPTWTR</sequence>
<organism evidence="12 13">
    <name type="scientific">Collinsella ihumii</name>
    <dbReference type="NCBI Taxonomy" id="1720204"/>
    <lineage>
        <taxon>Bacteria</taxon>
        <taxon>Bacillati</taxon>
        <taxon>Actinomycetota</taxon>
        <taxon>Coriobacteriia</taxon>
        <taxon>Coriobacteriales</taxon>
        <taxon>Coriobacteriaceae</taxon>
        <taxon>Collinsella</taxon>
    </lineage>
</organism>